<dbReference type="Proteomes" id="UP000076584">
    <property type="component" value="Unassembled WGS sequence"/>
</dbReference>
<dbReference type="STRING" id="1573173.A0A167EGB9"/>
<dbReference type="PANTHER" id="PTHR33112">
    <property type="entry name" value="DOMAIN PROTEIN, PUTATIVE-RELATED"/>
    <property type="match status" value="1"/>
</dbReference>
<dbReference type="OrthoDB" id="47007at2759"/>
<dbReference type="Pfam" id="PF06985">
    <property type="entry name" value="HET"/>
    <property type="match status" value="1"/>
</dbReference>
<gene>
    <name evidence="1" type="ORF">CI238_09356</name>
</gene>
<protein>
    <submittedName>
        <fullName evidence="1">Heterokaryon incompatibility protein</fullName>
    </submittedName>
</protein>
<keyword evidence="2" id="KW-1185">Reference proteome</keyword>
<sequence>MSLCGFCEKLDIEQLDATDVRFHPNLRALQQSAAAKCPFCTLCYTRVMQDTHHSITDALLSDQIPEGYEKDSFFPSVWLHGEVRQGNRGVSKDIPGCAIWISCGRLHPDGGQGETNSPGMPFASRLSLFAGLTTPAASRFIERFSTADHDPDLYIHLAGWRLRRCKASHKLCKPRSLEMPTRIIAVGKAHQKPRLIVTNGLQEPYLALSYCWGPGKDTFTLTHKTKDELFGGVMEGKLTRTHQESIHFARSLGIDYVWIDALCIIQGDAEDWAFESQRMAQVYGNAALTIIAGRSSDARDGFLTNRLDQKVPPCALRLSPNTKDTVNVCLPRSTVVGPVSTRGWCFQEEKLSTRAIIFGQEQIIYQCRSEKNWEDGQVDFQDLTPTFLTPGFSTGVTHSAADKETTFMMWYEFVDMFTTRALSNPHDVFAAIASIAKLAQDMLRSRYLAGIWEEDLVRGLLWKPRHQVHAHFNEPLTRPKPTPFAPAPVIRAPSWSWASVEGPIRRIYNPRKSKLFQDSNYVKIKPKLGTRWTASDDCDVTTLHMPHCELQILGRTAKAALIKTGVVEWFEADKSRKRWLPYKKMMHHAVLLASTEKNLDAANAGGSVVAVGAFDVAEEAEKFEEVWCLSLIDKEGLMVVQDEAKWKRVGWFVLRNESWFEDRLEVEVDLI</sequence>
<dbReference type="PANTHER" id="PTHR33112:SF10">
    <property type="entry name" value="TOL"/>
    <property type="match status" value="1"/>
</dbReference>
<reference evidence="1 2" key="1">
    <citation type="submission" date="2015-06" db="EMBL/GenBank/DDBJ databases">
        <title>Survival trade-offs in plant roots during colonization by closely related pathogenic and mutualistic fungi.</title>
        <authorList>
            <person name="Hacquard S."/>
            <person name="Kracher B."/>
            <person name="Hiruma K."/>
            <person name="Weinman A."/>
            <person name="Muench P."/>
            <person name="Garrido Oter R."/>
            <person name="Ver Loren van Themaat E."/>
            <person name="Dallerey J.-F."/>
            <person name="Damm U."/>
            <person name="Henrissat B."/>
            <person name="Lespinet O."/>
            <person name="Thon M."/>
            <person name="Kemen E."/>
            <person name="McHardy A.C."/>
            <person name="Schulze-Lefert P."/>
            <person name="O'Connell R.J."/>
        </authorList>
    </citation>
    <scope>NUCLEOTIDE SEQUENCE [LARGE SCALE GENOMIC DNA]</scope>
    <source>
        <strain evidence="1 2">MAFF 238704</strain>
    </source>
</reference>
<dbReference type="EMBL" id="LFIW01000726">
    <property type="protein sequence ID" value="KZL85100.1"/>
    <property type="molecule type" value="Genomic_DNA"/>
</dbReference>
<organism evidence="1 2">
    <name type="scientific">Colletotrichum incanum</name>
    <name type="common">Soybean anthracnose fungus</name>
    <dbReference type="NCBI Taxonomy" id="1573173"/>
    <lineage>
        <taxon>Eukaryota</taxon>
        <taxon>Fungi</taxon>
        <taxon>Dikarya</taxon>
        <taxon>Ascomycota</taxon>
        <taxon>Pezizomycotina</taxon>
        <taxon>Sordariomycetes</taxon>
        <taxon>Hypocreomycetidae</taxon>
        <taxon>Glomerellales</taxon>
        <taxon>Glomerellaceae</taxon>
        <taxon>Colletotrichum</taxon>
        <taxon>Colletotrichum spaethianum species complex</taxon>
    </lineage>
</organism>
<dbReference type="InterPro" id="IPR010730">
    <property type="entry name" value="HET"/>
</dbReference>
<name>A0A167EGB9_COLIC</name>
<evidence type="ECO:0000313" key="1">
    <source>
        <dbReference type="EMBL" id="KZL85100.1"/>
    </source>
</evidence>
<accession>A0A167EGB9</accession>
<comment type="caution">
    <text evidence="1">The sequence shown here is derived from an EMBL/GenBank/DDBJ whole genome shotgun (WGS) entry which is preliminary data.</text>
</comment>
<evidence type="ECO:0000313" key="2">
    <source>
        <dbReference type="Proteomes" id="UP000076584"/>
    </source>
</evidence>
<dbReference type="AlphaFoldDB" id="A0A167EGB9"/>
<proteinExistence type="predicted"/>